<reference evidence="3 4" key="1">
    <citation type="journal article" date="2014" name="Genome Announc.">
        <title>Complete Genome Sequence of the Model Rhizosphere Strain Azospirillum brasilense Az39, Successfully Applied in Agriculture.</title>
        <authorList>
            <person name="Rivera D."/>
            <person name="Revale S."/>
            <person name="Molina R."/>
            <person name="Gualpa J."/>
            <person name="Puente M."/>
            <person name="Maroniche G."/>
            <person name="Paris G."/>
            <person name="Baker D."/>
            <person name="Clavijo B."/>
            <person name="McLay K."/>
            <person name="Spaepen S."/>
            <person name="Perticari A."/>
            <person name="Vazquez M."/>
            <person name="Wisniewski-Dye F."/>
            <person name="Watkins C."/>
            <person name="Martinez-Abarca F."/>
            <person name="Vanderleyden J."/>
            <person name="Cassan F."/>
        </authorList>
    </citation>
    <scope>NUCLEOTIDE SEQUENCE [LARGE SCALE GENOMIC DNA]</scope>
    <source>
        <strain evidence="3 4">Az39</strain>
    </source>
</reference>
<evidence type="ECO:0000256" key="1">
    <source>
        <dbReference type="SAM" id="MobiDB-lite"/>
    </source>
</evidence>
<name>A0A060DFJ0_9PROT</name>
<dbReference type="InterPro" id="IPR038268">
    <property type="entry name" value="RHH_sf"/>
</dbReference>
<dbReference type="Pfam" id="PF13467">
    <property type="entry name" value="RHH_4"/>
    <property type="match status" value="1"/>
</dbReference>
<dbReference type="EMBL" id="CP007793">
    <property type="protein sequence ID" value="AIB12911.1"/>
    <property type="molecule type" value="Genomic_DNA"/>
</dbReference>
<evidence type="ECO:0000259" key="2">
    <source>
        <dbReference type="Pfam" id="PF13467"/>
    </source>
</evidence>
<feature type="domain" description="Ribbon-helix-helix" evidence="2">
    <location>
        <begin position="9"/>
        <end position="75"/>
    </location>
</feature>
<dbReference type="AlphaFoldDB" id="A0A060DFJ0"/>
<evidence type="ECO:0000313" key="3">
    <source>
        <dbReference type="EMBL" id="AIB12911.1"/>
    </source>
</evidence>
<gene>
    <name evidence="3" type="ORF">ABAZ39_13120</name>
</gene>
<dbReference type="InterPro" id="IPR027373">
    <property type="entry name" value="RHH_dom"/>
</dbReference>
<organism evidence="3 4">
    <name type="scientific">Azospirillum argentinense</name>
    <dbReference type="NCBI Taxonomy" id="2970906"/>
    <lineage>
        <taxon>Bacteria</taxon>
        <taxon>Pseudomonadati</taxon>
        <taxon>Pseudomonadota</taxon>
        <taxon>Alphaproteobacteria</taxon>
        <taxon>Rhodospirillales</taxon>
        <taxon>Azospirillaceae</taxon>
        <taxon>Azospirillum</taxon>
    </lineage>
</organism>
<protein>
    <recommendedName>
        <fullName evidence="2">Ribbon-helix-helix domain-containing protein</fullName>
    </recommendedName>
</protein>
<dbReference type="Gene3D" id="1.10.3990.20">
    <property type="entry name" value="protein bp1543"/>
    <property type="match status" value="1"/>
</dbReference>
<feature type="region of interest" description="Disordered" evidence="1">
    <location>
        <begin position="82"/>
        <end position="126"/>
    </location>
</feature>
<sequence length="126" mass="13934">MPTGLARVCRNVVVGRGRTSLRLETLFWVALDEICRREGTSMKALVTNVEERGRARWDPDACLSSAVRVYVMQYFQIATTEDGHEQAGHNTGNPFAGCHLDPDRPRPASRTHGGRAESGRGRRSAP</sequence>
<accession>A0A060DFJ0</accession>
<dbReference type="Proteomes" id="UP000027186">
    <property type="component" value="Chromosome"/>
</dbReference>
<proteinExistence type="predicted"/>
<evidence type="ECO:0000313" key="4">
    <source>
        <dbReference type="Proteomes" id="UP000027186"/>
    </source>
</evidence>
<dbReference type="RefSeq" id="WP_051658006.1">
    <property type="nucleotide sequence ID" value="NZ_CP007793.1"/>
</dbReference>
<dbReference type="KEGG" id="abq:ABAZ39_13120"/>